<feature type="compositionally biased region" description="Polar residues" evidence="2">
    <location>
        <begin position="72"/>
        <end position="92"/>
    </location>
</feature>
<feature type="compositionally biased region" description="Polar residues" evidence="2">
    <location>
        <begin position="299"/>
        <end position="309"/>
    </location>
</feature>
<dbReference type="InterPro" id="IPR018392">
    <property type="entry name" value="LysM"/>
</dbReference>
<dbReference type="Pfam" id="PF01551">
    <property type="entry name" value="Peptidase_M23"/>
    <property type="match status" value="1"/>
</dbReference>
<dbReference type="RefSeq" id="WP_261617622.1">
    <property type="nucleotide sequence ID" value="NZ_JALIDZ010000010.1"/>
</dbReference>
<dbReference type="CDD" id="cd12797">
    <property type="entry name" value="M23_peptidase"/>
    <property type="match status" value="1"/>
</dbReference>
<feature type="region of interest" description="Disordered" evidence="2">
    <location>
        <begin position="239"/>
        <end position="315"/>
    </location>
</feature>
<dbReference type="InterPro" id="IPR011055">
    <property type="entry name" value="Dup_hybrid_motif"/>
</dbReference>
<dbReference type="PROSITE" id="PS51782">
    <property type="entry name" value="LYSM"/>
    <property type="match status" value="2"/>
</dbReference>
<evidence type="ECO:0000256" key="2">
    <source>
        <dbReference type="SAM" id="MobiDB-lite"/>
    </source>
</evidence>
<dbReference type="SMART" id="SM00257">
    <property type="entry name" value="LysM"/>
    <property type="match status" value="2"/>
</dbReference>
<dbReference type="Gene3D" id="2.70.70.10">
    <property type="entry name" value="Glucose Permease (Domain IIA)"/>
    <property type="match status" value="1"/>
</dbReference>
<gene>
    <name evidence="5" type="ORF">MUB46_19405</name>
</gene>
<protein>
    <submittedName>
        <fullName evidence="5">Peptidoglycan DD-metalloendopeptidase family protein</fullName>
    </submittedName>
</protein>
<dbReference type="CDD" id="cd00118">
    <property type="entry name" value="LysM"/>
    <property type="match status" value="2"/>
</dbReference>
<dbReference type="InterPro" id="IPR050570">
    <property type="entry name" value="Cell_wall_metabolism_enzyme"/>
</dbReference>
<evidence type="ECO:0000256" key="3">
    <source>
        <dbReference type="SAM" id="SignalP"/>
    </source>
</evidence>
<dbReference type="InterPro" id="IPR036779">
    <property type="entry name" value="LysM_dom_sf"/>
</dbReference>
<dbReference type="PANTHER" id="PTHR21666">
    <property type="entry name" value="PEPTIDASE-RELATED"/>
    <property type="match status" value="1"/>
</dbReference>
<feature type="region of interest" description="Disordered" evidence="2">
    <location>
        <begin position="71"/>
        <end position="92"/>
    </location>
</feature>
<evidence type="ECO:0000313" key="6">
    <source>
        <dbReference type="Proteomes" id="UP001320898"/>
    </source>
</evidence>
<organism evidence="5 6">
    <name type="scientific">Microbaculum marinisediminis</name>
    <dbReference type="NCBI Taxonomy" id="2931392"/>
    <lineage>
        <taxon>Bacteria</taxon>
        <taxon>Pseudomonadati</taxon>
        <taxon>Pseudomonadota</taxon>
        <taxon>Alphaproteobacteria</taxon>
        <taxon>Hyphomicrobiales</taxon>
        <taxon>Tepidamorphaceae</taxon>
        <taxon>Microbaculum</taxon>
    </lineage>
</organism>
<dbReference type="Pfam" id="PF01476">
    <property type="entry name" value="LysM"/>
    <property type="match status" value="2"/>
</dbReference>
<accession>A0AAW5R4H0</accession>
<dbReference type="PANTHER" id="PTHR21666:SF263">
    <property type="entry name" value="MUREIN HYDROLASE ACTIVATOR NLPD"/>
    <property type="match status" value="1"/>
</dbReference>
<dbReference type="AlphaFoldDB" id="A0AAW5R4H0"/>
<dbReference type="SUPFAM" id="SSF51261">
    <property type="entry name" value="Duplicated hybrid motif"/>
    <property type="match status" value="1"/>
</dbReference>
<dbReference type="SUPFAM" id="SSF54106">
    <property type="entry name" value="LysM domain"/>
    <property type="match status" value="1"/>
</dbReference>
<feature type="domain" description="LysM" evidence="4">
    <location>
        <begin position="186"/>
        <end position="230"/>
    </location>
</feature>
<feature type="domain" description="LysM" evidence="4">
    <location>
        <begin position="92"/>
        <end position="136"/>
    </location>
</feature>
<comment type="similarity">
    <text evidence="1">Belongs to the E.coli NlpD/Haemophilus LppB family.</text>
</comment>
<dbReference type="GO" id="GO:0004222">
    <property type="term" value="F:metalloendopeptidase activity"/>
    <property type="evidence" value="ECO:0007669"/>
    <property type="project" value="TreeGrafter"/>
</dbReference>
<evidence type="ECO:0000313" key="5">
    <source>
        <dbReference type="EMBL" id="MCT8974037.1"/>
    </source>
</evidence>
<feature type="compositionally biased region" description="Low complexity" evidence="2">
    <location>
        <begin position="250"/>
        <end position="279"/>
    </location>
</feature>
<dbReference type="InterPro" id="IPR016047">
    <property type="entry name" value="M23ase_b-sheet_dom"/>
</dbReference>
<sequence>MRSVIGGVRQTLLLRVAIVGALGALAAGCSSDVTRFSGGSYFGGDPGADYTGSIPPEPIAGAAASNYPAQPAYNQPASNQLGSAPATSANGSAVTVAPGETAFTIATRYGVPAPALMKVNGLSSADAVQPGQQLVIPVFSQPHGGWVHPSQAQGVVKVAGPTPASAARVATTTTEVARPKTAAGGGVHTVSSGETVYSLSRAYGVSPNAIIAANDLQAPYGIRIGQKVRIPGAGTQVATAAPAPKAQTNVASAPAPQPAAEAPKPEQVAAVAPAPVQKSGIESSNLDAPEPQKVAYAPQNDSSAGTSTRAGVPEPAALSAGNFRWPVRGRVISSFGEKGDGGTNDGINVSVPEGTSVRAAENGVVAYAGNELKGYGNLVLIRHADDWVTAYAHNSELLVKRGDVISRGQVIAKAGQTGSVSTPQMHFELRKGSTPVDPLKHLASD</sequence>
<feature type="signal peptide" evidence="3">
    <location>
        <begin position="1"/>
        <end position="26"/>
    </location>
</feature>
<feature type="chain" id="PRO_5043352641" evidence="3">
    <location>
        <begin position="27"/>
        <end position="445"/>
    </location>
</feature>
<keyword evidence="3" id="KW-0732">Signal</keyword>
<keyword evidence="6" id="KW-1185">Reference proteome</keyword>
<name>A0AAW5R4H0_9HYPH</name>
<evidence type="ECO:0000259" key="4">
    <source>
        <dbReference type="PROSITE" id="PS51782"/>
    </source>
</evidence>
<dbReference type="Proteomes" id="UP001320898">
    <property type="component" value="Unassembled WGS sequence"/>
</dbReference>
<proteinExistence type="inferred from homology"/>
<dbReference type="EMBL" id="JALIDZ010000010">
    <property type="protein sequence ID" value="MCT8974037.1"/>
    <property type="molecule type" value="Genomic_DNA"/>
</dbReference>
<comment type="caution">
    <text evidence="5">The sequence shown here is derived from an EMBL/GenBank/DDBJ whole genome shotgun (WGS) entry which is preliminary data.</text>
</comment>
<reference evidence="5 6" key="1">
    <citation type="submission" date="2022-04" db="EMBL/GenBank/DDBJ databases">
        <authorList>
            <person name="Ye Y.-Q."/>
            <person name="Du Z.-J."/>
        </authorList>
    </citation>
    <scope>NUCLEOTIDE SEQUENCE [LARGE SCALE GENOMIC DNA]</scope>
    <source>
        <strain evidence="5 6">A6E488</strain>
    </source>
</reference>
<evidence type="ECO:0000256" key="1">
    <source>
        <dbReference type="ARBA" id="ARBA00038420"/>
    </source>
</evidence>
<dbReference type="Gene3D" id="3.10.350.10">
    <property type="entry name" value="LysM domain"/>
    <property type="match status" value="2"/>
</dbReference>
<dbReference type="PROSITE" id="PS51257">
    <property type="entry name" value="PROKAR_LIPOPROTEIN"/>
    <property type="match status" value="1"/>
</dbReference>